<dbReference type="EMBL" id="HG793134">
    <property type="protein sequence ID" value="CRL17276.1"/>
    <property type="molecule type" value="Genomic_DNA"/>
</dbReference>
<name>A0A0G4NT85_PENC3</name>
<reference evidence="1 2" key="1">
    <citation type="journal article" date="2014" name="Nat. Commun.">
        <title>Multiple recent horizontal transfers of a large genomic region in cheese making fungi.</title>
        <authorList>
            <person name="Cheeseman K."/>
            <person name="Ropars J."/>
            <person name="Renault P."/>
            <person name="Dupont J."/>
            <person name="Gouzy J."/>
            <person name="Branca A."/>
            <person name="Abraham A.L."/>
            <person name="Ceppi M."/>
            <person name="Conseiller E."/>
            <person name="Debuchy R."/>
            <person name="Malagnac F."/>
            <person name="Goarin A."/>
            <person name="Silar P."/>
            <person name="Lacoste S."/>
            <person name="Sallet E."/>
            <person name="Bensimon A."/>
            <person name="Giraud T."/>
            <person name="Brygoo Y."/>
        </authorList>
    </citation>
    <scope>NUCLEOTIDE SEQUENCE [LARGE SCALE GENOMIC DNA]</scope>
    <source>
        <strain evidence="2">FM 013</strain>
    </source>
</reference>
<dbReference type="Proteomes" id="UP000053732">
    <property type="component" value="Unassembled WGS sequence"/>
</dbReference>
<gene>
    <name evidence="1" type="ORF">PCAMFM013_S001g000236</name>
</gene>
<protein>
    <submittedName>
        <fullName evidence="1">Str. FM013</fullName>
    </submittedName>
</protein>
<organism evidence="1 2">
    <name type="scientific">Penicillium camemberti (strain FM 013)</name>
    <dbReference type="NCBI Taxonomy" id="1429867"/>
    <lineage>
        <taxon>Eukaryota</taxon>
        <taxon>Fungi</taxon>
        <taxon>Dikarya</taxon>
        <taxon>Ascomycota</taxon>
        <taxon>Pezizomycotina</taxon>
        <taxon>Eurotiomycetes</taxon>
        <taxon>Eurotiomycetidae</taxon>
        <taxon>Eurotiales</taxon>
        <taxon>Aspergillaceae</taxon>
        <taxon>Penicillium</taxon>
    </lineage>
</organism>
<accession>A0A0G4NT85</accession>
<proteinExistence type="predicted"/>
<evidence type="ECO:0000313" key="1">
    <source>
        <dbReference type="EMBL" id="CRL17276.1"/>
    </source>
</evidence>
<dbReference type="AlphaFoldDB" id="A0A0G4NT85"/>
<sequence length="54" mass="6106">MRNKQGQKRISFPRKLEIVGPVTPSIDSFVLPAFPFFNRLNSGFGVWSTDHDGI</sequence>
<keyword evidence="2" id="KW-1185">Reference proteome</keyword>
<evidence type="ECO:0000313" key="2">
    <source>
        <dbReference type="Proteomes" id="UP000053732"/>
    </source>
</evidence>